<dbReference type="AlphaFoldDB" id="A0A200QW42"/>
<protein>
    <recommendedName>
        <fullName evidence="2">DUF7950 domain-containing protein</fullName>
    </recommendedName>
</protein>
<name>A0A200QW42_MACCD</name>
<gene>
    <name evidence="3" type="ORF">BVC80_1817g22</name>
</gene>
<dbReference type="PANTHER" id="PTHR33595:SF7">
    <property type="entry name" value="OS12G0242500 PROTEIN"/>
    <property type="match status" value="1"/>
</dbReference>
<evidence type="ECO:0000313" key="4">
    <source>
        <dbReference type="Proteomes" id="UP000195402"/>
    </source>
</evidence>
<organism evidence="3 4">
    <name type="scientific">Macleaya cordata</name>
    <name type="common">Five-seeded plume-poppy</name>
    <name type="synonym">Bocconia cordata</name>
    <dbReference type="NCBI Taxonomy" id="56857"/>
    <lineage>
        <taxon>Eukaryota</taxon>
        <taxon>Viridiplantae</taxon>
        <taxon>Streptophyta</taxon>
        <taxon>Embryophyta</taxon>
        <taxon>Tracheophyta</taxon>
        <taxon>Spermatophyta</taxon>
        <taxon>Magnoliopsida</taxon>
        <taxon>Ranunculales</taxon>
        <taxon>Papaveraceae</taxon>
        <taxon>Papaveroideae</taxon>
        <taxon>Macleaya</taxon>
    </lineage>
</organism>
<feature type="domain" description="DUF7950" evidence="2">
    <location>
        <begin position="218"/>
        <end position="248"/>
    </location>
</feature>
<dbReference type="EMBL" id="MVGT01001026">
    <property type="protein sequence ID" value="OVA14679.1"/>
    <property type="molecule type" value="Genomic_DNA"/>
</dbReference>
<dbReference type="OrthoDB" id="1898295at2759"/>
<dbReference type="OMA" id="ITSPCDV"/>
<comment type="caution">
    <text evidence="3">The sequence shown here is derived from an EMBL/GenBank/DDBJ whole genome shotgun (WGS) entry which is preliminary data.</text>
</comment>
<feature type="domain" description="DUF7950" evidence="2">
    <location>
        <begin position="141"/>
        <end position="209"/>
    </location>
</feature>
<dbReference type="STRING" id="56857.A0A200QW42"/>
<sequence>MLRFRPIAPKPAVSGSVSGETTPEKSDIFTTRSTGRAKRRYVKDTNSTNKRCCRKRKRVVPAVEERKNVVTLSLLPEQPDRKESPMRGSPSDLKAETKFVEYVPGAIWSKYDINRSESPASSGGSSDRTSVVMPQPVRPVGSCVVVGCVTETFMDGEELGLGLGLGSTDEEKRSNLEMDTCPGFISDGFNRVRWTNEAYRRLVNQDGSVGEAKWCGWKERNSLIVPFDVWRMDGGGFAWRLDVKAALSLGR</sequence>
<feature type="compositionally biased region" description="Low complexity" evidence="1">
    <location>
        <begin position="116"/>
        <end position="130"/>
    </location>
</feature>
<dbReference type="PANTHER" id="PTHR33595">
    <property type="entry name" value="VON WILLEBRAND FACTOR A DOMAIN PROTEIN"/>
    <property type="match status" value="1"/>
</dbReference>
<dbReference type="FunCoup" id="A0A200QW42">
    <property type="interactions" value="29"/>
</dbReference>
<dbReference type="InParanoid" id="A0A200QW42"/>
<keyword evidence="4" id="KW-1185">Reference proteome</keyword>
<evidence type="ECO:0000256" key="1">
    <source>
        <dbReference type="SAM" id="MobiDB-lite"/>
    </source>
</evidence>
<accession>A0A200QW42</accession>
<dbReference type="Proteomes" id="UP000195402">
    <property type="component" value="Unassembled WGS sequence"/>
</dbReference>
<proteinExistence type="predicted"/>
<evidence type="ECO:0000259" key="2">
    <source>
        <dbReference type="Pfam" id="PF25821"/>
    </source>
</evidence>
<feature type="region of interest" description="Disordered" evidence="1">
    <location>
        <begin position="1"/>
        <end position="50"/>
    </location>
</feature>
<dbReference type="Pfam" id="PF25821">
    <property type="entry name" value="DUF7950"/>
    <property type="match status" value="2"/>
</dbReference>
<reference evidence="3 4" key="1">
    <citation type="journal article" date="2017" name="Mol. Plant">
        <title>The Genome of Medicinal Plant Macleaya cordata Provides New Insights into Benzylisoquinoline Alkaloids Metabolism.</title>
        <authorList>
            <person name="Liu X."/>
            <person name="Liu Y."/>
            <person name="Huang P."/>
            <person name="Ma Y."/>
            <person name="Qing Z."/>
            <person name="Tang Q."/>
            <person name="Cao H."/>
            <person name="Cheng P."/>
            <person name="Zheng Y."/>
            <person name="Yuan Z."/>
            <person name="Zhou Y."/>
            <person name="Liu J."/>
            <person name="Tang Z."/>
            <person name="Zhuo Y."/>
            <person name="Zhang Y."/>
            <person name="Yu L."/>
            <person name="Huang J."/>
            <person name="Yang P."/>
            <person name="Peng Q."/>
            <person name="Zhang J."/>
            <person name="Jiang W."/>
            <person name="Zhang Z."/>
            <person name="Lin K."/>
            <person name="Ro D.K."/>
            <person name="Chen X."/>
            <person name="Xiong X."/>
            <person name="Shang Y."/>
            <person name="Huang S."/>
            <person name="Zeng J."/>
        </authorList>
    </citation>
    <scope>NUCLEOTIDE SEQUENCE [LARGE SCALE GENOMIC DNA]</scope>
    <source>
        <strain evidence="4">cv. BLH2017</strain>
        <tissue evidence="3">Root</tissue>
    </source>
</reference>
<evidence type="ECO:0000313" key="3">
    <source>
        <dbReference type="EMBL" id="OVA14679.1"/>
    </source>
</evidence>
<dbReference type="InterPro" id="IPR057710">
    <property type="entry name" value="DUF7950"/>
</dbReference>
<feature type="region of interest" description="Disordered" evidence="1">
    <location>
        <begin position="114"/>
        <end position="133"/>
    </location>
</feature>